<feature type="region of interest" description="Disordered" evidence="7">
    <location>
        <begin position="1136"/>
        <end position="1155"/>
    </location>
</feature>
<feature type="region of interest" description="Disordered" evidence="7">
    <location>
        <begin position="625"/>
        <end position="657"/>
    </location>
</feature>
<reference evidence="9" key="5">
    <citation type="submission" date="2025-09" db="UniProtKB">
        <authorList>
            <consortium name="Ensembl"/>
        </authorList>
    </citation>
    <scope>IDENTIFICATION</scope>
</reference>
<feature type="compositionally biased region" description="Polar residues" evidence="7">
    <location>
        <begin position="1136"/>
        <end position="1150"/>
    </location>
</feature>
<dbReference type="Pfam" id="PF00225">
    <property type="entry name" value="Kinesin"/>
    <property type="match status" value="1"/>
</dbReference>
<dbReference type="GO" id="GO:0007018">
    <property type="term" value="P:microtubule-based movement"/>
    <property type="evidence" value="ECO:0007669"/>
    <property type="project" value="InterPro"/>
</dbReference>
<keyword evidence="4" id="KW-0963">Cytoplasm</keyword>
<evidence type="ECO:0000256" key="4">
    <source>
        <dbReference type="ARBA" id="ARBA00023212"/>
    </source>
</evidence>
<keyword evidence="4" id="KW-0206">Cytoskeleton</keyword>
<keyword evidence="6" id="KW-0175">Coiled coil</keyword>
<dbReference type="PROSITE" id="PS50067">
    <property type="entry name" value="KINESIN_MOTOR_2"/>
    <property type="match status" value="1"/>
</dbReference>
<feature type="compositionally biased region" description="Basic and acidic residues" evidence="7">
    <location>
        <begin position="989"/>
        <end position="999"/>
    </location>
</feature>
<dbReference type="GeneTree" id="ENSGT00940000159075"/>
<dbReference type="Ensembl" id="ENSEEET00000011041.2">
    <property type="protein sequence ID" value="ENSEEEP00000010916.2"/>
    <property type="gene ID" value="ENSEEEG00000005526.2"/>
</dbReference>
<dbReference type="SMART" id="SM00129">
    <property type="entry name" value="KISc"/>
    <property type="match status" value="1"/>
</dbReference>
<reference evidence="10" key="2">
    <citation type="journal article" date="2017" name="Sci. Adv.">
        <title>A tail of two voltages: Proteomic comparison of the three electric organs of the electric eel.</title>
        <authorList>
            <person name="Traeger L.L."/>
            <person name="Sabat G."/>
            <person name="Barrett-Wilt G.A."/>
            <person name="Wells G.B."/>
            <person name="Sussman M.R."/>
        </authorList>
    </citation>
    <scope>NUCLEOTIDE SEQUENCE [LARGE SCALE GENOMIC DNA]</scope>
</reference>
<feature type="compositionally biased region" description="Polar residues" evidence="7">
    <location>
        <begin position="625"/>
        <end position="642"/>
    </location>
</feature>
<dbReference type="InterPro" id="IPR027417">
    <property type="entry name" value="P-loop_NTPase"/>
</dbReference>
<dbReference type="InterPro" id="IPR027640">
    <property type="entry name" value="Kinesin-like_fam"/>
</dbReference>
<dbReference type="GO" id="GO:0003777">
    <property type="term" value="F:microtubule motor activity"/>
    <property type="evidence" value="ECO:0007669"/>
    <property type="project" value="InterPro"/>
</dbReference>
<proteinExistence type="inferred from homology"/>
<feature type="compositionally biased region" description="Basic and acidic residues" evidence="7">
    <location>
        <begin position="915"/>
        <end position="935"/>
    </location>
</feature>
<evidence type="ECO:0000313" key="10">
    <source>
        <dbReference type="Proteomes" id="UP000314983"/>
    </source>
</evidence>
<comment type="subcellular location">
    <subcellularLocation>
        <location evidence="1">Cytoplasm</location>
        <location evidence="1">Cytoskeleton</location>
    </subcellularLocation>
</comment>
<feature type="region of interest" description="Disordered" evidence="7">
    <location>
        <begin position="1164"/>
        <end position="1217"/>
    </location>
</feature>
<feature type="region of interest" description="Disordered" evidence="7">
    <location>
        <begin position="1067"/>
        <end position="1125"/>
    </location>
</feature>
<comment type="caution">
    <text evidence="5">Lacks conserved residue(s) required for the propagation of feature annotation.</text>
</comment>
<dbReference type="GO" id="GO:0005524">
    <property type="term" value="F:ATP binding"/>
    <property type="evidence" value="ECO:0007669"/>
    <property type="project" value="UniProtKB-KW"/>
</dbReference>
<dbReference type="OMA" id="KANVMMV"/>
<dbReference type="GO" id="GO:0005856">
    <property type="term" value="C:cytoskeleton"/>
    <property type="evidence" value="ECO:0007669"/>
    <property type="project" value="UniProtKB-SubCell"/>
</dbReference>
<evidence type="ECO:0000256" key="7">
    <source>
        <dbReference type="SAM" id="MobiDB-lite"/>
    </source>
</evidence>
<evidence type="ECO:0000256" key="3">
    <source>
        <dbReference type="ARBA" id="ARBA00022840"/>
    </source>
</evidence>
<feature type="compositionally biased region" description="Polar residues" evidence="7">
    <location>
        <begin position="862"/>
        <end position="879"/>
    </location>
</feature>
<feature type="region of interest" description="Disordered" evidence="7">
    <location>
        <begin position="957"/>
        <end position="1013"/>
    </location>
</feature>
<dbReference type="InterPro" id="IPR001752">
    <property type="entry name" value="Kinesin_motor_dom"/>
</dbReference>
<keyword evidence="2" id="KW-0547">Nucleotide-binding</keyword>
<evidence type="ECO:0000256" key="2">
    <source>
        <dbReference type="ARBA" id="ARBA00022741"/>
    </source>
</evidence>
<feature type="coiled-coil region" evidence="6">
    <location>
        <begin position="1354"/>
        <end position="1381"/>
    </location>
</feature>
<dbReference type="PANTHER" id="PTHR21608:SF8">
    <property type="entry name" value="KINESIN-LIKE PROTEIN KIF26B"/>
    <property type="match status" value="1"/>
</dbReference>
<dbReference type="PANTHER" id="PTHR21608">
    <property type="entry name" value="KINESIN-LIKE PROTEIN CG14535"/>
    <property type="match status" value="1"/>
</dbReference>
<comment type="similarity">
    <text evidence="5">Belongs to the TRAFAC class myosin-kinesin ATPase superfamily. Kinesin family.</text>
</comment>
<feature type="region of interest" description="Disordered" evidence="7">
    <location>
        <begin position="894"/>
        <end position="940"/>
    </location>
</feature>
<dbReference type="GO" id="GO:0048731">
    <property type="term" value="P:system development"/>
    <property type="evidence" value="ECO:0007669"/>
    <property type="project" value="UniProtKB-ARBA"/>
</dbReference>
<dbReference type="GO" id="GO:0008017">
    <property type="term" value="F:microtubule binding"/>
    <property type="evidence" value="ECO:0007669"/>
    <property type="project" value="InterPro"/>
</dbReference>
<sequence length="1465" mass="161411">MHWKALIMAVQKLNLTSRRRKQRSDDRYPTNFSALLHKAPPPVPSNLFHSASKGREIPETGKVKVMLRVSPFPRADTSRSQALKLDLRRRQVIVVEPTNKSRHGRLSEGTAFTPKAFTFDAAFGPGSSQAEVCERSLLEVLQSVVAGSDGCLLSFGQTKEGMSYTMIGRDDCTSSAGIIPCAISWLFKLLNKKKDRTWANISVSVSAVEVCGETEVIRDLLADIESGDRKDTHKSNVCLQEDPICGIKVCNNSVLSAPTAERAAFLLDAALVSRRTGMAGQGGTSLHNCHMFYTLHVCQKHIECSTKSGMYVDQSKLSLIDLGSCMRESNKTNTAVCLVDLGNVIMAKLSGHKHLPNKGSKLAMLMQECLGNVNCCTTIIAHISTSHEDVSETLCTIQIVSQIRRLQKKTRKSASSSPGGRSLGKERKMNTSPRLRAFRSTGTLNRDFSLPSLFDDPEECSGSDKSCDAVICVDPNGCANLDQEVNASQEFLPIIPSLQRSKGGCGIPDLECLKCNTFAELQNRLVCIDGIDVAGVNSCKEQAANTVIISEPLSGKTTKIHTEQPEIQGFPRKKDIHDKGLGYSIQRNTPMKNTAERPYSHISQTKAVPKILHGSSRLVNNSIKCKQTSGPSETETMHMTPSLQPPIEGLSSEDSTLPPKVRISPLGKSSSTLSASPASFPITLNEVPMENQKEMKATITVTVQQPLDLNGHDEVVYSVVEEVTISGAVNKNKHAKIANITDSNSSKSLASELQPVMIISSVGGEQAAADSESQLQSLEKIYKTSGLSEGKAIPLAPNFVVNPQIDNNTSQLGNSSEESQNKIQNTMKHVSEGPITQYEVLNFREHSCEIRLDQNATKRKCNQGNRQNSKESSGSFSPVNQMLADGYRIEPQKDPVSSCFAHGTSSPTRGWLSTEKQDDHKDSLHTSMKRDRESKCGSSRTTLERKLCPVKHGFMEWAGERDSSPPVQKPDKNSPNKRNRKPFMTSCLELDRPIPDSKHNKNTPKSPVEDSSKLFSAKLEQLASRSRSRGRSRLDCFEFRFVEQCTNVCSQDCSGRLHGHYMALGSKGNLEGNYPSKPSQSKMSNEKKMLPSPKMSGTIPKNSCVSPRSTRHSINRSSSLSPDGFSVKKISWSSQSLSRKQGKASISSKNPGRALNGRVELLRTGGDSLRNSSQSSLDTDDPEESNEKLKLLTRPLPSPYSRITAPRKPSHCSGNVSDNTSVLSGELPPAMCKTALLYHRNSTVSSGYESLRRDSEAMCSSTSTHDSISDHSFFFSSPRSSKKRNTSHQRRSSQDTVLSERRSASGSKICWVDRGTSESYEIKVYEIDSVAGLKKRGETGNKSVVCFSAKLKFLEHEEQRIVEVRAKYTNLKREIELVKQHLIVDPLKRTREFDLWQTFEGDSLEQGEALELVTKCVLVVTCFGATPKRRKKRHLGPPVDYKHLTGTQHRQQFNKLPTPFNNAQN</sequence>
<feature type="region of interest" description="Disordered" evidence="7">
    <location>
        <begin position="858"/>
        <end position="879"/>
    </location>
</feature>
<evidence type="ECO:0000256" key="1">
    <source>
        <dbReference type="ARBA" id="ARBA00004245"/>
    </source>
</evidence>
<gene>
    <name evidence="9" type="primary">kif26bb</name>
</gene>
<name>A0A4W4EFW5_ELEEL</name>
<reference evidence="9" key="4">
    <citation type="submission" date="2025-08" db="UniProtKB">
        <authorList>
            <consortium name="Ensembl"/>
        </authorList>
    </citation>
    <scope>IDENTIFICATION</scope>
</reference>
<dbReference type="PRINTS" id="PR00380">
    <property type="entry name" value="KINESINHEAVY"/>
</dbReference>
<dbReference type="Gene3D" id="3.40.850.10">
    <property type="entry name" value="Kinesin motor domain"/>
    <property type="match status" value="1"/>
</dbReference>
<dbReference type="Proteomes" id="UP000314983">
    <property type="component" value="Chromosome 3"/>
</dbReference>
<feature type="region of interest" description="Disordered" evidence="7">
    <location>
        <begin position="1274"/>
        <end position="1300"/>
    </location>
</feature>
<dbReference type="InterPro" id="IPR036961">
    <property type="entry name" value="Kinesin_motor_dom_sf"/>
</dbReference>
<feature type="region of interest" description="Disordered" evidence="7">
    <location>
        <begin position="804"/>
        <end position="823"/>
    </location>
</feature>
<evidence type="ECO:0000259" key="8">
    <source>
        <dbReference type="PROSITE" id="PS50067"/>
    </source>
</evidence>
<evidence type="ECO:0000313" key="9">
    <source>
        <dbReference type="Ensembl" id="ENSEEEP00000010916.2"/>
    </source>
</evidence>
<feature type="domain" description="Kinesin motor" evidence="8">
    <location>
        <begin position="62"/>
        <end position="406"/>
    </location>
</feature>
<evidence type="ECO:0000256" key="5">
    <source>
        <dbReference type="PROSITE-ProRule" id="PRU00283"/>
    </source>
</evidence>
<organism evidence="9 10">
    <name type="scientific">Electrophorus electricus</name>
    <name type="common">Electric eel</name>
    <name type="synonym">Gymnotus electricus</name>
    <dbReference type="NCBI Taxonomy" id="8005"/>
    <lineage>
        <taxon>Eukaryota</taxon>
        <taxon>Metazoa</taxon>
        <taxon>Chordata</taxon>
        <taxon>Craniata</taxon>
        <taxon>Vertebrata</taxon>
        <taxon>Euteleostomi</taxon>
        <taxon>Actinopterygii</taxon>
        <taxon>Neopterygii</taxon>
        <taxon>Teleostei</taxon>
        <taxon>Ostariophysi</taxon>
        <taxon>Gymnotiformes</taxon>
        <taxon>Gymnotoidei</taxon>
        <taxon>Gymnotidae</taxon>
        <taxon>Electrophorus</taxon>
    </lineage>
</organism>
<keyword evidence="10" id="KW-1185">Reference proteome</keyword>
<dbReference type="SUPFAM" id="SSF52540">
    <property type="entry name" value="P-loop containing nucleoside triphosphate hydrolases"/>
    <property type="match status" value="1"/>
</dbReference>
<feature type="region of interest" description="Disordered" evidence="7">
    <location>
        <begin position="408"/>
        <end position="436"/>
    </location>
</feature>
<protein>
    <submittedName>
        <fullName evidence="9">Kinesin family member 26Bb</fullName>
    </submittedName>
</protein>
<feature type="compositionally biased region" description="Basic residues" evidence="7">
    <location>
        <begin position="1280"/>
        <end position="1291"/>
    </location>
</feature>
<feature type="compositionally biased region" description="Basic and acidic residues" evidence="7">
    <location>
        <begin position="958"/>
        <end position="974"/>
    </location>
</feature>
<accession>A0A4W4EFW5</accession>
<keyword evidence="3" id="KW-0067">ATP-binding</keyword>
<reference evidence="9" key="3">
    <citation type="submission" date="2020-05" db="EMBL/GenBank/DDBJ databases">
        <title>Electrophorus electricus (electric eel) genome, fEleEle1, primary haplotype.</title>
        <authorList>
            <person name="Myers G."/>
            <person name="Meyer A."/>
            <person name="Fedrigo O."/>
            <person name="Formenti G."/>
            <person name="Rhie A."/>
            <person name="Tracey A."/>
            <person name="Sims Y."/>
            <person name="Jarvis E.D."/>
        </authorList>
    </citation>
    <scope>NUCLEOTIDE SEQUENCE [LARGE SCALE GENOMIC DNA]</scope>
</reference>
<feature type="compositionally biased region" description="Polar residues" evidence="7">
    <location>
        <begin position="1099"/>
        <end position="1108"/>
    </location>
</feature>
<evidence type="ECO:0000256" key="6">
    <source>
        <dbReference type="SAM" id="Coils"/>
    </source>
</evidence>
<reference evidence="10" key="1">
    <citation type="journal article" date="2014" name="Science">
        <title>Nonhuman genetics. Genomic basis for the convergent evolution of electric organs.</title>
        <authorList>
            <person name="Gallant J.R."/>
            <person name="Traeger L.L."/>
            <person name="Volkening J.D."/>
            <person name="Moffett H."/>
            <person name="Chen P.H."/>
            <person name="Novina C.D."/>
            <person name="Phillips G.N.Jr."/>
            <person name="Anand R."/>
            <person name="Wells G.B."/>
            <person name="Pinch M."/>
            <person name="Guth R."/>
            <person name="Unguez G.A."/>
            <person name="Albert J.S."/>
            <person name="Zakon H.H."/>
            <person name="Samanta M.P."/>
            <person name="Sussman M.R."/>
        </authorList>
    </citation>
    <scope>NUCLEOTIDE SEQUENCE [LARGE SCALE GENOMIC DNA]</scope>
</reference>
<dbReference type="STRING" id="8005.ENSEEEP00000010916"/>